<feature type="non-terminal residue" evidence="2">
    <location>
        <position position="1"/>
    </location>
</feature>
<organism evidence="2">
    <name type="scientific">Arion vulgaris</name>
    <dbReference type="NCBI Taxonomy" id="1028688"/>
    <lineage>
        <taxon>Eukaryota</taxon>
        <taxon>Metazoa</taxon>
        <taxon>Spiralia</taxon>
        <taxon>Lophotrochozoa</taxon>
        <taxon>Mollusca</taxon>
        <taxon>Gastropoda</taxon>
        <taxon>Heterobranchia</taxon>
        <taxon>Euthyneura</taxon>
        <taxon>Panpulmonata</taxon>
        <taxon>Eupulmonata</taxon>
        <taxon>Stylommatophora</taxon>
        <taxon>Helicina</taxon>
        <taxon>Arionoidea</taxon>
        <taxon>Arionidae</taxon>
        <taxon>Arion</taxon>
    </lineage>
</organism>
<evidence type="ECO:0000313" key="2">
    <source>
        <dbReference type="EMBL" id="CEK46871.1"/>
    </source>
</evidence>
<evidence type="ECO:0000256" key="1">
    <source>
        <dbReference type="SAM" id="MobiDB-lite"/>
    </source>
</evidence>
<dbReference type="AlphaFoldDB" id="A0A0B6XTR5"/>
<feature type="compositionally biased region" description="Basic and acidic residues" evidence="1">
    <location>
        <begin position="24"/>
        <end position="33"/>
    </location>
</feature>
<dbReference type="EMBL" id="HACG01000006">
    <property type="protein sequence ID" value="CEK46871.1"/>
    <property type="molecule type" value="Transcribed_RNA"/>
</dbReference>
<feature type="compositionally biased region" description="Polar residues" evidence="1">
    <location>
        <begin position="13"/>
        <end position="22"/>
    </location>
</feature>
<accession>A0A0B6XTR5</accession>
<proteinExistence type="predicted"/>
<gene>
    <name evidence="2" type="primary">ORF17</name>
</gene>
<feature type="non-terminal residue" evidence="2">
    <location>
        <position position="72"/>
    </location>
</feature>
<reference evidence="2" key="1">
    <citation type="submission" date="2014-12" db="EMBL/GenBank/DDBJ databases">
        <title>Insight into the proteome of Arion vulgaris.</title>
        <authorList>
            <person name="Aradska J."/>
            <person name="Bulat T."/>
            <person name="Smidak R."/>
            <person name="Sarate P."/>
            <person name="Gangsoo J."/>
            <person name="Sialana F."/>
            <person name="Bilban M."/>
            <person name="Lubec G."/>
        </authorList>
    </citation>
    <scope>NUCLEOTIDE SEQUENCE</scope>
    <source>
        <tissue evidence="2">Skin</tissue>
    </source>
</reference>
<sequence>SLKAILPRPTGPQCVNTTSFSTDKVADKDDDRSSSPAFASDDENSSSGGAVAPGKSPSPAPKLNQPAAVTNN</sequence>
<name>A0A0B6XTR5_9EUPU</name>
<feature type="region of interest" description="Disordered" evidence="1">
    <location>
        <begin position="1"/>
        <end position="72"/>
    </location>
</feature>
<protein>
    <submittedName>
        <fullName evidence="2">Uncharacterized protein</fullName>
    </submittedName>
</protein>